<dbReference type="CDD" id="cd07522">
    <property type="entry name" value="HAD_cN-II"/>
    <property type="match status" value="1"/>
</dbReference>
<keyword evidence="3" id="KW-0378">Hydrolase</keyword>
<reference evidence="7" key="1">
    <citation type="submission" date="2025-08" db="UniProtKB">
        <authorList>
            <consortium name="Ensembl"/>
        </authorList>
    </citation>
    <scope>IDENTIFICATION</scope>
</reference>
<evidence type="ECO:0000256" key="3">
    <source>
        <dbReference type="ARBA" id="ARBA00022801"/>
    </source>
</evidence>
<dbReference type="InterPro" id="IPR036412">
    <property type="entry name" value="HAD-like_sf"/>
</dbReference>
<gene>
    <name evidence="7" type="primary">LOC115166303</name>
</gene>
<feature type="active site" description="Proton donor" evidence="5">
    <location>
        <position position="43"/>
    </location>
</feature>
<dbReference type="Ensembl" id="ENSSTUT00000057741.1">
    <property type="protein sequence ID" value="ENSSTUP00000055194.1"/>
    <property type="gene ID" value="ENSSTUG00000023248.1"/>
</dbReference>
<protein>
    <submittedName>
        <fullName evidence="7">5'-nucleotidase domain containing 2</fullName>
    </submittedName>
</protein>
<dbReference type="Proteomes" id="UP000472277">
    <property type="component" value="Chromosome 28"/>
</dbReference>
<dbReference type="Gene3D" id="3.40.50.1000">
    <property type="entry name" value="HAD superfamily/HAD-like"/>
    <property type="match status" value="1"/>
</dbReference>
<sequence>MSPPSFSADLIPPGVCNLLNPSTIYANNEVDLDEVDIYGFDYDYTLALYSNTLDTMIYNTARDFLVKHYKYPEGISKYDYIPNFAARGLHYDIQKGLLMKIDAFHYIQLGTVYRGLKPVPDDEVLELYGGTHHVPLQEVSGFYGKGPMMKQFMDVFSIPEMTLLAAANDYFISNDIEYDPGHLYKDVSDAIGMVHIKGYMYKWIMQDLGEMYNETYAVLHHLASHGKKLFLITNSPFSFVDKGMKYMVGKDWRDFFDVVIVQADKPHFFNNCGKPFRRLDGNGDLQWDKIKSLDKGQIYKQGNLFDFLRLTGWRGSKVLYFGDHLYSDLADLMLRHGWRTGAIVPELEMETRVVNTEQYAQSLTWLQALTGLLERMQVHYWAFYHIELSELAVTKNLFNPHFGSIFRTCHNPTFFSRRLCRFSDLYMASISCLLNYDLSYTFYPRRTPLQHEAPLWMDQLCTGCMKTPFLEEMAHIR</sequence>
<keyword evidence="4 6" id="KW-0460">Magnesium</keyword>
<dbReference type="NCBIfam" id="TIGR02244">
    <property type="entry name" value="HAD-IG-Ncltidse"/>
    <property type="match status" value="1"/>
</dbReference>
<dbReference type="AlphaFoldDB" id="A0A674A6W7"/>
<evidence type="ECO:0000313" key="7">
    <source>
        <dbReference type="Ensembl" id="ENSSTUP00000055194.1"/>
    </source>
</evidence>
<dbReference type="InterPro" id="IPR016695">
    <property type="entry name" value="Pur_nucleotidase"/>
</dbReference>
<feature type="active site" description="Nucleophile" evidence="5">
    <location>
        <position position="41"/>
    </location>
</feature>
<dbReference type="InterPro" id="IPR023214">
    <property type="entry name" value="HAD_sf"/>
</dbReference>
<dbReference type="PANTHER" id="PTHR12103">
    <property type="entry name" value="5'-NUCLEOTIDASE DOMAIN-CONTAINING"/>
    <property type="match status" value="1"/>
</dbReference>
<dbReference type="InterPro" id="IPR008380">
    <property type="entry name" value="HAD-SF_hydro_IG_5-nucl"/>
</dbReference>
<keyword evidence="8" id="KW-1185">Reference proteome</keyword>
<evidence type="ECO:0000256" key="2">
    <source>
        <dbReference type="ARBA" id="ARBA00022723"/>
    </source>
</evidence>
<comment type="cofactor">
    <cofactor evidence="6">
        <name>Mg(2+)</name>
        <dbReference type="ChEBI" id="CHEBI:18420"/>
    </cofactor>
    <text evidence="6">Binds 1 Mg(2+) ion per subunit.</text>
</comment>
<dbReference type="PIRSF" id="PIRSF017434">
    <property type="entry name" value="Purine_5'-nucleotidase"/>
    <property type="match status" value="1"/>
</dbReference>
<feature type="binding site" evidence="6">
    <location>
        <position position="41"/>
    </location>
    <ligand>
        <name>Mg(2+)</name>
        <dbReference type="ChEBI" id="CHEBI:18420"/>
    </ligand>
</feature>
<organism evidence="7 8">
    <name type="scientific">Salmo trutta</name>
    <name type="common">Brown trout</name>
    <dbReference type="NCBI Taxonomy" id="8032"/>
    <lineage>
        <taxon>Eukaryota</taxon>
        <taxon>Metazoa</taxon>
        <taxon>Chordata</taxon>
        <taxon>Craniata</taxon>
        <taxon>Vertebrata</taxon>
        <taxon>Euteleostomi</taxon>
        <taxon>Actinopterygii</taxon>
        <taxon>Neopterygii</taxon>
        <taxon>Teleostei</taxon>
        <taxon>Protacanthopterygii</taxon>
        <taxon>Salmoniformes</taxon>
        <taxon>Salmonidae</taxon>
        <taxon>Salmoninae</taxon>
        <taxon>Salmo</taxon>
    </lineage>
</organism>
<evidence type="ECO:0000313" key="8">
    <source>
        <dbReference type="Proteomes" id="UP000472277"/>
    </source>
</evidence>
<evidence type="ECO:0000256" key="4">
    <source>
        <dbReference type="ARBA" id="ARBA00022842"/>
    </source>
</evidence>
<name>A0A674A6W7_SALTR</name>
<accession>A0A674A6W7</accession>
<feature type="binding site" evidence="6">
    <location>
        <position position="323"/>
    </location>
    <ligand>
        <name>Mg(2+)</name>
        <dbReference type="ChEBI" id="CHEBI:18420"/>
    </ligand>
</feature>
<dbReference type="Pfam" id="PF05761">
    <property type="entry name" value="5_nucleotid"/>
    <property type="match status" value="1"/>
</dbReference>
<reference evidence="7" key="2">
    <citation type="submission" date="2025-09" db="UniProtKB">
        <authorList>
            <consortium name="Ensembl"/>
        </authorList>
    </citation>
    <scope>IDENTIFICATION</scope>
</reference>
<evidence type="ECO:0000256" key="6">
    <source>
        <dbReference type="PIRSR" id="PIRSR017434-2"/>
    </source>
</evidence>
<evidence type="ECO:0000256" key="5">
    <source>
        <dbReference type="PIRSR" id="PIRSR017434-1"/>
    </source>
</evidence>
<comment type="similarity">
    <text evidence="1">Belongs to the 5'(3')-deoxyribonucleotidase family.</text>
</comment>
<proteinExistence type="inferred from homology"/>
<dbReference type="GeneTree" id="ENSGT00940000164911"/>
<dbReference type="SUPFAM" id="SSF56784">
    <property type="entry name" value="HAD-like"/>
    <property type="match status" value="1"/>
</dbReference>
<feature type="binding site" evidence="6">
    <location>
        <position position="43"/>
    </location>
    <ligand>
        <name>GMP</name>
        <dbReference type="ChEBI" id="CHEBI:58115"/>
    </ligand>
</feature>
<dbReference type="FunFam" id="3.40.50.1000:FF:000026">
    <property type="entry name" value="NT5DC3 isoform 1"/>
    <property type="match status" value="1"/>
</dbReference>
<dbReference type="PANTHER" id="PTHR12103:SF19">
    <property type="entry name" value="5'-NUCLEOTIDASE DOMAIN-CONTAINING 2"/>
    <property type="match status" value="1"/>
</dbReference>
<evidence type="ECO:0000256" key="1">
    <source>
        <dbReference type="ARBA" id="ARBA00009589"/>
    </source>
</evidence>
<dbReference type="GO" id="GO:0046872">
    <property type="term" value="F:metal ion binding"/>
    <property type="evidence" value="ECO:0007669"/>
    <property type="project" value="UniProtKB-KW"/>
</dbReference>
<dbReference type="GO" id="GO:0008253">
    <property type="term" value="F:5'-nucleotidase activity"/>
    <property type="evidence" value="ECO:0007669"/>
    <property type="project" value="TreeGrafter"/>
</dbReference>
<keyword evidence="2 6" id="KW-0479">Metal-binding</keyword>